<dbReference type="STRING" id="280332.CQ12_36360"/>
<dbReference type="Pfam" id="PF01243">
    <property type="entry name" value="PNPOx_N"/>
    <property type="match status" value="1"/>
</dbReference>
<protein>
    <recommendedName>
        <fullName evidence="1">Pyridoxamine 5'-phosphate oxidase N-terminal domain-containing protein</fullName>
    </recommendedName>
</protein>
<dbReference type="InterPro" id="IPR012349">
    <property type="entry name" value="Split_barrel_FMN-bd"/>
</dbReference>
<dbReference type="PANTHER" id="PTHR42815:SF2">
    <property type="entry name" value="FAD-BINDING, PUTATIVE (AFU_ORTHOLOGUE AFUA_6G07600)-RELATED"/>
    <property type="match status" value="1"/>
</dbReference>
<keyword evidence="3" id="KW-1185">Reference proteome</keyword>
<dbReference type="OrthoDB" id="9790331at2"/>
<reference evidence="2 3" key="1">
    <citation type="submission" date="2014-03" db="EMBL/GenBank/DDBJ databases">
        <title>Bradyrhizobium valentinum sp. nov., isolated from effective nodules of Lupinus mariae-josephae, a lupine endemic of basic-lime soils in Eastern Spain.</title>
        <authorList>
            <person name="Duran D."/>
            <person name="Rey L."/>
            <person name="Navarro A."/>
            <person name="Busquets A."/>
            <person name="Imperial J."/>
            <person name="Ruiz-Argueso T."/>
        </authorList>
    </citation>
    <scope>NUCLEOTIDE SEQUENCE [LARGE SCALE GENOMIC DNA]</scope>
    <source>
        <strain evidence="2 3">PAC68</strain>
    </source>
</reference>
<dbReference type="InterPro" id="IPR011576">
    <property type="entry name" value="Pyridox_Oxase_N"/>
</dbReference>
<comment type="caution">
    <text evidence="2">The sequence shown here is derived from an EMBL/GenBank/DDBJ whole genome shotgun (WGS) entry which is preliminary data.</text>
</comment>
<gene>
    <name evidence="2" type="ORF">CQ12_36360</name>
</gene>
<dbReference type="SUPFAM" id="SSF50475">
    <property type="entry name" value="FMN-binding split barrel"/>
    <property type="match status" value="1"/>
</dbReference>
<feature type="domain" description="Pyridoxamine 5'-phosphate oxidase N-terminal" evidence="1">
    <location>
        <begin position="29"/>
        <end position="150"/>
    </location>
</feature>
<proteinExistence type="predicted"/>
<dbReference type="InterPro" id="IPR024029">
    <property type="entry name" value="Pyridox_Oxase_FMN-dep"/>
</dbReference>
<evidence type="ECO:0000259" key="1">
    <source>
        <dbReference type="Pfam" id="PF01243"/>
    </source>
</evidence>
<dbReference type="Proteomes" id="UP000050863">
    <property type="component" value="Unassembled WGS sequence"/>
</dbReference>
<dbReference type="Gene3D" id="2.30.110.10">
    <property type="entry name" value="Electron Transport, Fmn-binding Protein, Chain A"/>
    <property type="match status" value="1"/>
</dbReference>
<dbReference type="AlphaFoldDB" id="A0A0R3KPZ0"/>
<name>A0A0R3KPZ0_9BRAD</name>
<sequence>MSDLAPSDLATIYPAPSPRVIAKARPEIDTHAKKFIGMSPFCVLATSGSDGSVDASPRGGNPGFIHVAGPNELLMPDRSGNNRIDSFRNIVEGSGFVQLIFFVPGIDETLRVGGKGKVSVDPELMASMIEFGKPPRAVLHIEVRESYFHCGKALMRSKLWGATQVERSVMPSIGEVIHDQTGLGARESQAEIYERYKEGL</sequence>
<dbReference type="RefSeq" id="WP_057839294.1">
    <property type="nucleotide sequence ID" value="NZ_LLXZ01000190.1"/>
</dbReference>
<evidence type="ECO:0000313" key="2">
    <source>
        <dbReference type="EMBL" id="KRQ97603.1"/>
    </source>
</evidence>
<evidence type="ECO:0000313" key="3">
    <source>
        <dbReference type="Proteomes" id="UP000050863"/>
    </source>
</evidence>
<dbReference type="NCBIfam" id="TIGR04025">
    <property type="entry name" value="PPOX_FMN_DR2398"/>
    <property type="match status" value="1"/>
</dbReference>
<dbReference type="EMBL" id="LLXZ01000190">
    <property type="protein sequence ID" value="KRQ97603.1"/>
    <property type="molecule type" value="Genomic_DNA"/>
</dbReference>
<organism evidence="2 3">
    <name type="scientific">Bradyrhizobium jicamae</name>
    <dbReference type="NCBI Taxonomy" id="280332"/>
    <lineage>
        <taxon>Bacteria</taxon>
        <taxon>Pseudomonadati</taxon>
        <taxon>Pseudomonadota</taxon>
        <taxon>Alphaproteobacteria</taxon>
        <taxon>Hyphomicrobiales</taxon>
        <taxon>Nitrobacteraceae</taxon>
        <taxon>Bradyrhizobium</taxon>
    </lineage>
</organism>
<accession>A0A0R3KPZ0</accession>
<dbReference type="PANTHER" id="PTHR42815">
    <property type="entry name" value="FAD-BINDING, PUTATIVE (AFU_ORTHOLOGUE AFUA_6G07600)-RELATED"/>
    <property type="match status" value="1"/>
</dbReference>